<name>A0A317SH88_9PEZI</name>
<dbReference type="OrthoDB" id="5425890at2759"/>
<comment type="caution">
    <text evidence="1">The sequence shown here is derived from an EMBL/GenBank/DDBJ whole genome shotgun (WGS) entry which is preliminary data.</text>
</comment>
<dbReference type="EMBL" id="PYWC01000072">
    <property type="protein sequence ID" value="PWW73879.1"/>
    <property type="molecule type" value="Genomic_DNA"/>
</dbReference>
<proteinExistence type="predicted"/>
<organism evidence="1 2">
    <name type="scientific">Tuber magnatum</name>
    <name type="common">white Piedmont truffle</name>
    <dbReference type="NCBI Taxonomy" id="42249"/>
    <lineage>
        <taxon>Eukaryota</taxon>
        <taxon>Fungi</taxon>
        <taxon>Dikarya</taxon>
        <taxon>Ascomycota</taxon>
        <taxon>Pezizomycotina</taxon>
        <taxon>Pezizomycetes</taxon>
        <taxon>Pezizales</taxon>
        <taxon>Tuberaceae</taxon>
        <taxon>Tuber</taxon>
    </lineage>
</organism>
<feature type="non-terminal residue" evidence="1">
    <location>
        <position position="104"/>
    </location>
</feature>
<sequence length="104" mass="12004">NVWNMDKLGIALGVCGNSMILSGSRKPKTYKQVPENQRWVSAIESICTMGYYIHLLVLFKDKQVQILWFIANNISDWLIMTTLKGWTLNVMALRWLNEVCLPET</sequence>
<keyword evidence="2" id="KW-1185">Reference proteome</keyword>
<dbReference type="Proteomes" id="UP000246991">
    <property type="component" value="Unassembled WGS sequence"/>
</dbReference>
<gene>
    <name evidence="1" type="ORF">C7212DRAFT_53567</name>
</gene>
<reference evidence="1 2" key="1">
    <citation type="submission" date="2018-03" db="EMBL/GenBank/DDBJ databases">
        <title>Genomes of Pezizomycetes fungi and the evolution of truffles.</title>
        <authorList>
            <person name="Murat C."/>
            <person name="Payen T."/>
            <person name="Noel B."/>
            <person name="Kuo A."/>
            <person name="Martin F.M."/>
        </authorList>
    </citation>
    <scope>NUCLEOTIDE SEQUENCE [LARGE SCALE GENOMIC DNA]</scope>
    <source>
        <strain evidence="1">091103-1</strain>
    </source>
</reference>
<accession>A0A317SH88</accession>
<dbReference type="AlphaFoldDB" id="A0A317SH88"/>
<evidence type="ECO:0000313" key="2">
    <source>
        <dbReference type="Proteomes" id="UP000246991"/>
    </source>
</evidence>
<feature type="non-terminal residue" evidence="1">
    <location>
        <position position="1"/>
    </location>
</feature>
<evidence type="ECO:0000313" key="1">
    <source>
        <dbReference type="EMBL" id="PWW73879.1"/>
    </source>
</evidence>
<dbReference type="STRING" id="42249.A0A317SH88"/>
<protein>
    <submittedName>
        <fullName evidence="1">Uncharacterized protein</fullName>
    </submittedName>
</protein>